<dbReference type="PANTHER" id="PTHR24379:SF121">
    <property type="entry name" value="C2H2-TYPE DOMAIN-CONTAINING PROTEIN"/>
    <property type="match status" value="1"/>
</dbReference>
<evidence type="ECO:0000256" key="5">
    <source>
        <dbReference type="PROSITE-ProRule" id="PRU00042"/>
    </source>
</evidence>
<dbReference type="GeneID" id="115260387"/>
<feature type="binding site" evidence="6">
    <location>
        <position position="10"/>
    </location>
    <ligand>
        <name>Zn(2+)</name>
        <dbReference type="ChEBI" id="CHEBI:29105"/>
    </ligand>
</feature>
<evidence type="ECO:0000259" key="9">
    <source>
        <dbReference type="PROSITE" id="PS51915"/>
    </source>
</evidence>
<dbReference type="PROSITE" id="PS50157">
    <property type="entry name" value="ZINC_FINGER_C2H2_2"/>
    <property type="match status" value="6"/>
</dbReference>
<name>A0ABM1Y4Q6_AEDAL</name>
<dbReference type="Proteomes" id="UP000069940">
    <property type="component" value="Unassembled WGS sequence"/>
</dbReference>
<dbReference type="InterPro" id="IPR012934">
    <property type="entry name" value="Znf_AD"/>
</dbReference>
<evidence type="ECO:0000256" key="1">
    <source>
        <dbReference type="ARBA" id="ARBA00022723"/>
    </source>
</evidence>
<feature type="binding site" evidence="6">
    <location>
        <position position="60"/>
    </location>
    <ligand>
        <name>Zn(2+)</name>
        <dbReference type="ChEBI" id="CHEBI:29105"/>
    </ligand>
</feature>
<sequence>MEDIDVEKICRLCCEKKGRLRSLFEGPQKYARTLPDIICDISRLQVERNDGLPQMICRVCSTALVKMYDTIESYRNNDLRLRQMLSMVPPVEIKEEEVDVDLLENAFVQELQIEHVPMKEEDMNEEYLESDLPSRDTSQITEQLEGEVLFKREDSDDDSEDVPQKDDEEWEPQDIPGKDDKKPLVGKSRKRKKQIDETIKSSGRRHRKAKCPDRPRKNDFKCYICMSDSHGTPEALLAHLNGTHQDLLPFTCPECVMETIVINTLLALNSHKKQHLNPEKCPLCDKRYTHKNNLEMHIQMHHSADNSDNSLTCTHCGEIYPTKSALYHHTKIHTTAASCEICGKIFKERSKLKRHIQNKHEKLRKYECHICQKKLSSMDSVQIHIKTFHSAKTLKCSFCPKTFGSELVHRAHEKRHLDHPDLEPKNDWKEYYTIVDKATKQRKCNLCGMVTTAIGSHLARVHFPTEYRCKVCDQAFKSKQTCEVHELAHEYGKAFHCPICAREFSERKLLICHLRTKQHQDHPLALEMLGTVRTKRGEKNDGDVDVDDAQSQ</sequence>
<keyword evidence="2" id="KW-0677">Repeat</keyword>
<dbReference type="Pfam" id="PF00096">
    <property type="entry name" value="zf-C2H2"/>
    <property type="match status" value="4"/>
</dbReference>
<keyword evidence="4 6" id="KW-0862">Zinc</keyword>
<dbReference type="Pfam" id="PF07776">
    <property type="entry name" value="zf-AD"/>
    <property type="match status" value="1"/>
</dbReference>
<dbReference type="SMART" id="SM00355">
    <property type="entry name" value="ZnF_C2H2"/>
    <property type="match status" value="10"/>
</dbReference>
<dbReference type="Gene3D" id="3.40.1800.20">
    <property type="match status" value="1"/>
</dbReference>
<dbReference type="PROSITE" id="PS51915">
    <property type="entry name" value="ZAD"/>
    <property type="match status" value="1"/>
</dbReference>
<proteinExistence type="predicted"/>
<dbReference type="SMART" id="SM00868">
    <property type="entry name" value="zf-AD"/>
    <property type="match status" value="1"/>
</dbReference>
<dbReference type="EnsemblMetazoa" id="AALFPA23_005705.R7315">
    <property type="protein sequence ID" value="AALFPA23_005705.P7315"/>
    <property type="gene ID" value="AALFPA23_005705"/>
</dbReference>
<dbReference type="SUPFAM" id="SSF57716">
    <property type="entry name" value="Glucocorticoid receptor-like (DNA-binding domain)"/>
    <property type="match status" value="1"/>
</dbReference>
<feature type="domain" description="C2H2-type" evidence="8">
    <location>
        <begin position="366"/>
        <end position="394"/>
    </location>
</feature>
<evidence type="ECO:0000313" key="10">
    <source>
        <dbReference type="EnsemblMetazoa" id="AALFPA23_005705.P7315"/>
    </source>
</evidence>
<feature type="domain" description="C2H2-type" evidence="8">
    <location>
        <begin position="279"/>
        <end position="307"/>
    </location>
</feature>
<feature type="region of interest" description="Disordered" evidence="7">
    <location>
        <begin position="116"/>
        <end position="214"/>
    </location>
</feature>
<evidence type="ECO:0000256" key="7">
    <source>
        <dbReference type="SAM" id="MobiDB-lite"/>
    </source>
</evidence>
<feature type="domain" description="C2H2-type" evidence="8">
    <location>
        <begin position="495"/>
        <end position="523"/>
    </location>
</feature>
<evidence type="ECO:0000256" key="2">
    <source>
        <dbReference type="ARBA" id="ARBA00022737"/>
    </source>
</evidence>
<keyword evidence="3 5" id="KW-0863">Zinc-finger</keyword>
<feature type="domain" description="ZAD" evidence="9">
    <location>
        <begin position="8"/>
        <end position="84"/>
    </location>
</feature>
<evidence type="ECO:0000256" key="4">
    <source>
        <dbReference type="ARBA" id="ARBA00022833"/>
    </source>
</evidence>
<evidence type="ECO:0000256" key="6">
    <source>
        <dbReference type="PROSITE-ProRule" id="PRU01263"/>
    </source>
</evidence>
<feature type="binding site" evidence="6">
    <location>
        <position position="13"/>
    </location>
    <ligand>
        <name>Zn(2+)</name>
        <dbReference type="ChEBI" id="CHEBI:29105"/>
    </ligand>
</feature>
<accession>A0ABM1Y4Q6</accession>
<dbReference type="Gene3D" id="3.30.160.60">
    <property type="entry name" value="Classic Zinc Finger"/>
    <property type="match status" value="4"/>
</dbReference>
<dbReference type="RefSeq" id="XP_029717207.2">
    <property type="nucleotide sequence ID" value="XM_029861347.2"/>
</dbReference>
<evidence type="ECO:0008006" key="12">
    <source>
        <dbReference type="Google" id="ProtNLM"/>
    </source>
</evidence>
<reference evidence="10" key="2">
    <citation type="submission" date="2025-05" db="UniProtKB">
        <authorList>
            <consortium name="EnsemblMetazoa"/>
        </authorList>
    </citation>
    <scope>IDENTIFICATION</scope>
    <source>
        <strain evidence="10">Foshan</strain>
    </source>
</reference>
<evidence type="ECO:0000256" key="3">
    <source>
        <dbReference type="ARBA" id="ARBA00022771"/>
    </source>
</evidence>
<reference evidence="11" key="1">
    <citation type="journal article" date="2015" name="Proc. Natl. Acad. Sci. U.S.A.">
        <title>Genome sequence of the Asian Tiger mosquito, Aedes albopictus, reveals insights into its biology, genetics, and evolution.</title>
        <authorList>
            <person name="Chen X.G."/>
            <person name="Jiang X."/>
            <person name="Gu J."/>
            <person name="Xu M."/>
            <person name="Wu Y."/>
            <person name="Deng Y."/>
            <person name="Zhang C."/>
            <person name="Bonizzoni M."/>
            <person name="Dermauw W."/>
            <person name="Vontas J."/>
            <person name="Armbruster P."/>
            <person name="Huang X."/>
            <person name="Yang Y."/>
            <person name="Zhang H."/>
            <person name="He W."/>
            <person name="Peng H."/>
            <person name="Liu Y."/>
            <person name="Wu K."/>
            <person name="Chen J."/>
            <person name="Lirakis M."/>
            <person name="Topalis P."/>
            <person name="Van Leeuwen T."/>
            <person name="Hall A.B."/>
            <person name="Jiang X."/>
            <person name="Thorpe C."/>
            <person name="Mueller R.L."/>
            <person name="Sun C."/>
            <person name="Waterhouse R.M."/>
            <person name="Yan G."/>
            <person name="Tu Z.J."/>
            <person name="Fang X."/>
            <person name="James A.A."/>
        </authorList>
    </citation>
    <scope>NUCLEOTIDE SEQUENCE [LARGE SCALE GENOMIC DNA]</scope>
    <source>
        <strain evidence="11">Foshan</strain>
    </source>
</reference>
<feature type="binding site" evidence="6">
    <location>
        <position position="57"/>
    </location>
    <ligand>
        <name>Zn(2+)</name>
        <dbReference type="ChEBI" id="CHEBI:29105"/>
    </ligand>
</feature>
<evidence type="ECO:0000313" key="11">
    <source>
        <dbReference type="Proteomes" id="UP000069940"/>
    </source>
</evidence>
<feature type="compositionally biased region" description="Acidic residues" evidence="7">
    <location>
        <begin position="155"/>
        <end position="172"/>
    </location>
</feature>
<dbReference type="PROSITE" id="PS00028">
    <property type="entry name" value="ZINC_FINGER_C2H2_1"/>
    <property type="match status" value="7"/>
</dbReference>
<dbReference type="InterPro" id="IPR036236">
    <property type="entry name" value="Znf_C2H2_sf"/>
</dbReference>
<keyword evidence="11" id="KW-1185">Reference proteome</keyword>
<keyword evidence="1 6" id="KW-0479">Metal-binding</keyword>
<organism evidence="10 11">
    <name type="scientific">Aedes albopictus</name>
    <name type="common">Asian tiger mosquito</name>
    <name type="synonym">Stegomyia albopicta</name>
    <dbReference type="NCBI Taxonomy" id="7160"/>
    <lineage>
        <taxon>Eukaryota</taxon>
        <taxon>Metazoa</taxon>
        <taxon>Ecdysozoa</taxon>
        <taxon>Arthropoda</taxon>
        <taxon>Hexapoda</taxon>
        <taxon>Insecta</taxon>
        <taxon>Pterygota</taxon>
        <taxon>Neoptera</taxon>
        <taxon>Endopterygota</taxon>
        <taxon>Diptera</taxon>
        <taxon>Nematocera</taxon>
        <taxon>Culicoidea</taxon>
        <taxon>Culicidae</taxon>
        <taxon>Culicinae</taxon>
        <taxon>Aedini</taxon>
        <taxon>Aedes</taxon>
        <taxon>Stegomyia</taxon>
    </lineage>
</organism>
<feature type="domain" description="C2H2-type" evidence="8">
    <location>
        <begin position="337"/>
        <end position="365"/>
    </location>
</feature>
<protein>
    <recommendedName>
        <fullName evidence="12">C2h2-type zn-finger protein</fullName>
    </recommendedName>
</protein>
<feature type="domain" description="C2H2-type" evidence="8">
    <location>
        <begin position="311"/>
        <end position="338"/>
    </location>
</feature>
<dbReference type="PANTHER" id="PTHR24379">
    <property type="entry name" value="KRAB AND ZINC FINGER DOMAIN-CONTAINING"/>
    <property type="match status" value="1"/>
</dbReference>
<evidence type="ECO:0000259" key="8">
    <source>
        <dbReference type="PROSITE" id="PS50157"/>
    </source>
</evidence>
<dbReference type="InterPro" id="IPR013087">
    <property type="entry name" value="Znf_C2H2_type"/>
</dbReference>
<dbReference type="SUPFAM" id="SSF57667">
    <property type="entry name" value="beta-beta-alpha zinc fingers"/>
    <property type="match status" value="4"/>
</dbReference>
<feature type="domain" description="C2H2-type" evidence="8">
    <location>
        <begin position="467"/>
        <end position="494"/>
    </location>
</feature>